<accession>A0A087CPG6</accession>
<sequence length="43" mass="5472">MKCMQMDYVRRNIFKKMRVCNYILACRRYKCFRVSNLLIQYDR</sequence>
<dbReference type="EMBL" id="JGZM01000011">
    <property type="protein sequence ID" value="KFI85166.1"/>
    <property type="molecule type" value="Genomic_DNA"/>
</dbReference>
<evidence type="ECO:0000313" key="2">
    <source>
        <dbReference type="Proteomes" id="UP000029040"/>
    </source>
</evidence>
<protein>
    <submittedName>
        <fullName evidence="1">Uncharacterized protein</fullName>
    </submittedName>
</protein>
<gene>
    <name evidence="1" type="ORF">BSAE_1868</name>
</gene>
<comment type="caution">
    <text evidence="1">The sequence shown here is derived from an EMBL/GenBank/DDBJ whole genome shotgun (WGS) entry which is preliminary data.</text>
</comment>
<reference evidence="1 2" key="1">
    <citation type="submission" date="2014-03" db="EMBL/GenBank/DDBJ databases">
        <title>Genomics of Bifidobacteria.</title>
        <authorList>
            <person name="Ventura M."/>
            <person name="Milani C."/>
            <person name="Lugli G.A."/>
        </authorList>
    </citation>
    <scope>NUCLEOTIDE SEQUENCE [LARGE SCALE GENOMIC DNA]</scope>
    <source>
        <strain evidence="1 2">LMG 14934</strain>
    </source>
</reference>
<dbReference type="Proteomes" id="UP000029040">
    <property type="component" value="Unassembled WGS sequence"/>
</dbReference>
<name>A0A087CPG6_9BIFI</name>
<dbReference type="AlphaFoldDB" id="A0A087CPG6"/>
<organism evidence="1 2">
    <name type="scientific">Bifidobacterium pullorum subsp. saeculare DSM 6531 = LMG 14934</name>
    <dbReference type="NCBI Taxonomy" id="1437611"/>
    <lineage>
        <taxon>Bacteria</taxon>
        <taxon>Bacillati</taxon>
        <taxon>Actinomycetota</taxon>
        <taxon>Actinomycetes</taxon>
        <taxon>Bifidobacteriales</taxon>
        <taxon>Bifidobacteriaceae</taxon>
        <taxon>Bifidobacterium</taxon>
    </lineage>
</organism>
<evidence type="ECO:0000313" key="1">
    <source>
        <dbReference type="EMBL" id="KFI85166.1"/>
    </source>
</evidence>
<proteinExistence type="predicted"/>